<dbReference type="PANTHER" id="PTHR23041">
    <property type="entry name" value="RING FINGER DOMAIN-CONTAINING"/>
    <property type="match status" value="1"/>
</dbReference>
<evidence type="ECO:0000256" key="4">
    <source>
        <dbReference type="PROSITE-ProRule" id="PRU00175"/>
    </source>
</evidence>
<feature type="domain" description="RING-type" evidence="6">
    <location>
        <begin position="118"/>
        <end position="158"/>
    </location>
</feature>
<evidence type="ECO:0000256" key="2">
    <source>
        <dbReference type="ARBA" id="ARBA00022771"/>
    </source>
</evidence>
<dbReference type="SUPFAM" id="SSF57850">
    <property type="entry name" value="RING/U-box"/>
    <property type="match status" value="1"/>
</dbReference>
<evidence type="ECO:0000256" key="1">
    <source>
        <dbReference type="ARBA" id="ARBA00022723"/>
    </source>
</evidence>
<reference evidence="8" key="1">
    <citation type="submission" date="2014-03" db="EMBL/GenBank/DDBJ databases">
        <authorList>
            <person name="Aksoy S."/>
            <person name="Warren W."/>
            <person name="Wilson R.K."/>
        </authorList>
    </citation>
    <scope>NUCLEOTIDE SEQUENCE [LARGE SCALE GENOMIC DNA]</scope>
    <source>
        <strain evidence="8">IAEA</strain>
    </source>
</reference>
<dbReference type="SMART" id="SM00184">
    <property type="entry name" value="RING"/>
    <property type="match status" value="1"/>
</dbReference>
<evidence type="ECO:0000313" key="8">
    <source>
        <dbReference type="Proteomes" id="UP000091820"/>
    </source>
</evidence>
<dbReference type="Gene3D" id="3.30.40.10">
    <property type="entry name" value="Zinc/RING finger domain, C3HC4 (zinc finger)"/>
    <property type="match status" value="1"/>
</dbReference>
<accession>A0A1A9WYH7</accession>
<dbReference type="GO" id="GO:0045944">
    <property type="term" value="P:positive regulation of transcription by RNA polymerase II"/>
    <property type="evidence" value="ECO:0007669"/>
    <property type="project" value="TreeGrafter"/>
</dbReference>
<dbReference type="Proteomes" id="UP000091820">
    <property type="component" value="Unassembled WGS sequence"/>
</dbReference>
<protein>
    <submittedName>
        <fullName evidence="7">RING-type domain-containing protein</fullName>
    </submittedName>
</protein>
<organism evidence="7 8">
    <name type="scientific">Glossina brevipalpis</name>
    <dbReference type="NCBI Taxonomy" id="37001"/>
    <lineage>
        <taxon>Eukaryota</taxon>
        <taxon>Metazoa</taxon>
        <taxon>Ecdysozoa</taxon>
        <taxon>Arthropoda</taxon>
        <taxon>Hexapoda</taxon>
        <taxon>Insecta</taxon>
        <taxon>Pterygota</taxon>
        <taxon>Neoptera</taxon>
        <taxon>Endopterygota</taxon>
        <taxon>Diptera</taxon>
        <taxon>Brachycera</taxon>
        <taxon>Muscomorpha</taxon>
        <taxon>Hippoboscoidea</taxon>
        <taxon>Glossinidae</taxon>
        <taxon>Glossina</taxon>
    </lineage>
</organism>
<feature type="region of interest" description="Disordered" evidence="5">
    <location>
        <begin position="1"/>
        <end position="31"/>
    </location>
</feature>
<keyword evidence="3" id="KW-0862">Zinc</keyword>
<dbReference type="InterPro" id="IPR001841">
    <property type="entry name" value="Znf_RING"/>
</dbReference>
<dbReference type="EnsemblMetazoa" id="GBRI037303-RA">
    <property type="protein sequence ID" value="GBRI037303-PA"/>
    <property type="gene ID" value="GBRI037303"/>
</dbReference>
<evidence type="ECO:0000256" key="5">
    <source>
        <dbReference type="SAM" id="MobiDB-lite"/>
    </source>
</evidence>
<dbReference type="InterPro" id="IPR013083">
    <property type="entry name" value="Znf_RING/FYVE/PHD"/>
</dbReference>
<dbReference type="VEuPathDB" id="VectorBase:GBRI037303"/>
<dbReference type="Pfam" id="PF13923">
    <property type="entry name" value="zf-C3HC4_2"/>
    <property type="match status" value="1"/>
</dbReference>
<sequence length="171" mass="18491">MPFTRSQGFFKSEGPLSNSSGAIRPTSEEADRENAIPIIDLSVTPPSGNAIIDLSGTPPSDNAIIDLCETPTLEPVTVRNSSGDDAEIIVVTDINAIDGQSLNGVNDNTSNNYISPICPICMESVIQRQPTSTRCGHVYCKRCICRALEHKRKCPKCNAKTLPAHLHPLYL</sequence>
<dbReference type="STRING" id="37001.A0A1A9WYH7"/>
<feature type="compositionally biased region" description="Polar residues" evidence="5">
    <location>
        <begin position="1"/>
        <end position="21"/>
    </location>
</feature>
<dbReference type="AlphaFoldDB" id="A0A1A9WYH7"/>
<dbReference type="PROSITE" id="PS50089">
    <property type="entry name" value="ZF_RING_2"/>
    <property type="match status" value="1"/>
</dbReference>
<dbReference type="GO" id="GO:0008270">
    <property type="term" value="F:zinc ion binding"/>
    <property type="evidence" value="ECO:0007669"/>
    <property type="project" value="UniProtKB-KW"/>
</dbReference>
<name>A0A1A9WYH7_9MUSC</name>
<dbReference type="PROSITE" id="PS00518">
    <property type="entry name" value="ZF_RING_1"/>
    <property type="match status" value="1"/>
</dbReference>
<dbReference type="InterPro" id="IPR017907">
    <property type="entry name" value="Znf_RING_CS"/>
</dbReference>
<dbReference type="PANTHER" id="PTHR23041:SF78">
    <property type="entry name" value="E3 UBIQUITIN-PROTEIN LIGASE RNF4"/>
    <property type="match status" value="1"/>
</dbReference>
<keyword evidence="2 4" id="KW-0863">Zinc-finger</keyword>
<evidence type="ECO:0000313" key="7">
    <source>
        <dbReference type="EnsemblMetazoa" id="GBRI037303-PA"/>
    </source>
</evidence>
<keyword evidence="1" id="KW-0479">Metal-binding</keyword>
<reference evidence="7" key="2">
    <citation type="submission" date="2020-05" db="UniProtKB">
        <authorList>
            <consortium name="EnsemblMetazoa"/>
        </authorList>
    </citation>
    <scope>IDENTIFICATION</scope>
    <source>
        <strain evidence="7">IAEA</strain>
    </source>
</reference>
<evidence type="ECO:0000256" key="3">
    <source>
        <dbReference type="ARBA" id="ARBA00022833"/>
    </source>
</evidence>
<dbReference type="InterPro" id="IPR047134">
    <property type="entry name" value="RNF4"/>
</dbReference>
<evidence type="ECO:0000259" key="6">
    <source>
        <dbReference type="PROSITE" id="PS50089"/>
    </source>
</evidence>
<keyword evidence="8" id="KW-1185">Reference proteome</keyword>
<proteinExistence type="predicted"/>